<evidence type="ECO:0000259" key="1">
    <source>
        <dbReference type="Pfam" id="PF00535"/>
    </source>
</evidence>
<comment type="caution">
    <text evidence="2">The sequence shown here is derived from an EMBL/GenBank/DDBJ whole genome shotgun (WGS) entry which is preliminary data.</text>
</comment>
<dbReference type="InterPro" id="IPR001173">
    <property type="entry name" value="Glyco_trans_2-like"/>
</dbReference>
<dbReference type="Proteomes" id="UP000229526">
    <property type="component" value="Unassembled WGS sequence"/>
</dbReference>
<evidence type="ECO:0000313" key="3">
    <source>
        <dbReference type="Proteomes" id="UP000229526"/>
    </source>
</evidence>
<dbReference type="InterPro" id="IPR029044">
    <property type="entry name" value="Nucleotide-diphossugar_trans"/>
</dbReference>
<accession>A0A2H0ULD6</accession>
<gene>
    <name evidence="2" type="ORF">COU11_01545</name>
</gene>
<reference evidence="3" key="1">
    <citation type="submission" date="2017-09" db="EMBL/GenBank/DDBJ databases">
        <title>Depth-based differentiation of microbial function through sediment-hosted aquifers and enrichment of novel symbionts in the deep terrestrial subsurface.</title>
        <authorList>
            <person name="Probst A.J."/>
            <person name="Ladd B."/>
            <person name="Jarett J.K."/>
            <person name="Geller-Mcgrath D.E."/>
            <person name="Sieber C.M.K."/>
            <person name="Emerson J.B."/>
            <person name="Anantharaman K."/>
            <person name="Thomas B.C."/>
            <person name="Malmstrom R."/>
            <person name="Stieglmeier M."/>
            <person name="Klingl A."/>
            <person name="Woyke T."/>
            <person name="Ryan C.M."/>
            <person name="Banfield J.F."/>
        </authorList>
    </citation>
    <scope>NUCLEOTIDE SEQUENCE [LARGE SCALE GENOMIC DNA]</scope>
</reference>
<sequence length="254" mass="28541">MANVFLSVVIPAHNEARRLPLTLIDIDRHLAAKDYSYEIIVALSPSQDNTAEILDRFKGLLKPLRVVNLKENKGRGYAVIEGMKTAKGQWRLAMDADNSVSITELEKMLPYLGDKTQKKAKYHEVYDIAIASRFTSGAHNDPAEPASRKWQHALTRLLVTKGVKDPNCGFKVFSAQATEAIFPNLKTTGWLTEAEALRMAQKLGYSIYETPVFYSYDNSNPRQTKDHWQILKDILKISMKRGTDLPTSSTGKKA</sequence>
<feature type="domain" description="Glycosyltransferase 2-like" evidence="1">
    <location>
        <begin position="7"/>
        <end position="178"/>
    </location>
</feature>
<dbReference type="GO" id="GO:0006487">
    <property type="term" value="P:protein N-linked glycosylation"/>
    <property type="evidence" value="ECO:0007669"/>
    <property type="project" value="TreeGrafter"/>
</dbReference>
<name>A0A2H0ULD6_9BACT</name>
<dbReference type="SUPFAM" id="SSF53448">
    <property type="entry name" value="Nucleotide-diphospho-sugar transferases"/>
    <property type="match status" value="1"/>
</dbReference>
<dbReference type="Gene3D" id="3.90.550.10">
    <property type="entry name" value="Spore Coat Polysaccharide Biosynthesis Protein SpsA, Chain A"/>
    <property type="match status" value="1"/>
</dbReference>
<proteinExistence type="predicted"/>
<organism evidence="2 3">
    <name type="scientific">Candidatus Harrisonbacteria bacterium CG10_big_fil_rev_8_21_14_0_10_49_15</name>
    <dbReference type="NCBI Taxonomy" id="1974587"/>
    <lineage>
        <taxon>Bacteria</taxon>
        <taxon>Candidatus Harrisoniibacteriota</taxon>
    </lineage>
</organism>
<evidence type="ECO:0000313" key="2">
    <source>
        <dbReference type="EMBL" id="PIR87219.1"/>
    </source>
</evidence>
<protein>
    <recommendedName>
        <fullName evidence="1">Glycosyltransferase 2-like domain-containing protein</fullName>
    </recommendedName>
</protein>
<dbReference type="Pfam" id="PF00535">
    <property type="entry name" value="Glycos_transf_2"/>
    <property type="match status" value="1"/>
</dbReference>
<dbReference type="AlphaFoldDB" id="A0A2H0ULD6"/>
<dbReference type="EMBL" id="PFBD01000015">
    <property type="protein sequence ID" value="PIR87219.1"/>
    <property type="molecule type" value="Genomic_DNA"/>
</dbReference>
<dbReference type="PANTHER" id="PTHR10859">
    <property type="entry name" value="GLYCOSYL TRANSFERASE"/>
    <property type="match status" value="1"/>
</dbReference>
<dbReference type="PANTHER" id="PTHR10859:SF91">
    <property type="entry name" value="DOLICHYL-PHOSPHATE BETA-GLUCOSYLTRANSFERASE"/>
    <property type="match status" value="1"/>
</dbReference>